<name>A0A0H2U767_MAGP6</name>
<sequence>PLMRPPGLRGQHHQRQAQRQAPTRKGEAPTRKGEAPTRKGEGRPSKGQYREGVNKAGDKVIAKGRELKQKVRTGLKGSTKPAGETSHDSSSSELPNQRRGLEETADESADESGKPVPAPSKSGRTKKYIAEACAPQGTGTFKKKVKDKTQSAKHSAQYKGRCPKEKLQVLKDAACDAYDKTLHAGFKADYYAWRGGAMVKNAAKGAAEGAADLVRGKQGGKQEATWPRQVFFFVLFLLFLLLPLHLPLLPLPVLLPRPLLPCLFFLPLLPPEHPFLPTLIPDLDHTTQFAWLVCYCILFFWLLLCFACFVLPIVVAGLRC</sequence>
<evidence type="ECO:0000256" key="2">
    <source>
        <dbReference type="SAM" id="Phobius"/>
    </source>
</evidence>
<feature type="transmembrane region" description="Helical" evidence="2">
    <location>
        <begin position="289"/>
        <end position="318"/>
    </location>
</feature>
<dbReference type="AlphaFoldDB" id="A0A0H2U767"/>
<accession>A0A0H2U767</accession>
<keyword evidence="2" id="KW-0812">Transmembrane</keyword>
<feature type="transmembrane region" description="Helical" evidence="2">
    <location>
        <begin position="230"/>
        <end position="249"/>
    </location>
</feature>
<proteinExistence type="predicted"/>
<feature type="compositionally biased region" description="Basic and acidic residues" evidence="1">
    <location>
        <begin position="24"/>
        <end position="69"/>
    </location>
</feature>
<reference evidence="3" key="2">
    <citation type="submission" date="2011-03" db="EMBL/GenBank/DDBJ databases">
        <title>Annotation of Magnaporthe poae ATCC 64411.</title>
        <authorList>
            <person name="Ma L.-J."/>
            <person name="Dead R."/>
            <person name="Young S.K."/>
            <person name="Zeng Q."/>
            <person name="Gargeya S."/>
            <person name="Fitzgerald M."/>
            <person name="Haas B."/>
            <person name="Abouelleil A."/>
            <person name="Alvarado L."/>
            <person name="Arachchi H.M."/>
            <person name="Berlin A."/>
            <person name="Brown A."/>
            <person name="Chapman S.B."/>
            <person name="Chen Z."/>
            <person name="Dunbar C."/>
            <person name="Freedman E."/>
            <person name="Gearin G."/>
            <person name="Gellesch M."/>
            <person name="Goldberg J."/>
            <person name="Griggs A."/>
            <person name="Gujja S."/>
            <person name="Heiman D."/>
            <person name="Howarth C."/>
            <person name="Larson L."/>
            <person name="Lui A."/>
            <person name="MacDonald P.J.P."/>
            <person name="Mehta T."/>
            <person name="Montmayeur A."/>
            <person name="Murphy C."/>
            <person name="Neiman D."/>
            <person name="Pearson M."/>
            <person name="Priest M."/>
            <person name="Roberts A."/>
            <person name="Saif S."/>
            <person name="Shea T."/>
            <person name="Shenoy N."/>
            <person name="Sisk P."/>
            <person name="Stolte C."/>
            <person name="Sykes S."/>
            <person name="Yandava C."/>
            <person name="Wortman J."/>
            <person name="Nusbaum C."/>
            <person name="Birren B."/>
        </authorList>
    </citation>
    <scope>NUCLEOTIDE SEQUENCE</scope>
    <source>
        <strain evidence="3">ATCC 64411</strain>
    </source>
</reference>
<evidence type="ECO:0000256" key="1">
    <source>
        <dbReference type="SAM" id="MobiDB-lite"/>
    </source>
</evidence>
<keyword evidence="2" id="KW-1133">Transmembrane helix</keyword>
<dbReference type="VEuPathDB" id="FungiDB:MAPG_11067"/>
<dbReference type="EMBL" id="GL876979">
    <property type="protein sequence ID" value="KLU92120.1"/>
    <property type="molecule type" value="Genomic_DNA"/>
</dbReference>
<protein>
    <submittedName>
        <fullName evidence="3">Uncharacterized protein</fullName>
    </submittedName>
</protein>
<reference evidence="3" key="1">
    <citation type="submission" date="2010-05" db="EMBL/GenBank/DDBJ databases">
        <title>The Genome Sequence of Magnaporthe poae strain ATCC 64411.</title>
        <authorList>
            <consortium name="The Broad Institute Genome Sequencing Platform"/>
            <consortium name="Broad Institute Genome Sequencing Center for Infectious Disease"/>
            <person name="Ma L.-J."/>
            <person name="Dead R."/>
            <person name="Young S."/>
            <person name="Zeng Q."/>
            <person name="Koehrsen M."/>
            <person name="Alvarado L."/>
            <person name="Berlin A."/>
            <person name="Chapman S.B."/>
            <person name="Chen Z."/>
            <person name="Freedman E."/>
            <person name="Gellesch M."/>
            <person name="Goldberg J."/>
            <person name="Griggs A."/>
            <person name="Gujja S."/>
            <person name="Heilman E.R."/>
            <person name="Heiman D."/>
            <person name="Hepburn T."/>
            <person name="Howarth C."/>
            <person name="Jen D."/>
            <person name="Larson L."/>
            <person name="Mehta T."/>
            <person name="Neiman D."/>
            <person name="Pearson M."/>
            <person name="Roberts A."/>
            <person name="Saif S."/>
            <person name="Shea T."/>
            <person name="Shenoy N."/>
            <person name="Sisk P."/>
            <person name="Stolte C."/>
            <person name="Sykes S."/>
            <person name="Walk T."/>
            <person name="White J."/>
            <person name="Yandava C."/>
            <person name="Haas B."/>
            <person name="Nusbaum C."/>
            <person name="Birren B."/>
        </authorList>
    </citation>
    <scope>NUCLEOTIDE SEQUENCE</scope>
    <source>
        <strain evidence="3">ATCC 64411</strain>
    </source>
</reference>
<gene>
    <name evidence="3" type="ORF">MAPG_11067</name>
</gene>
<feature type="non-terminal residue" evidence="3">
    <location>
        <position position="1"/>
    </location>
</feature>
<feature type="region of interest" description="Disordered" evidence="1">
    <location>
        <begin position="1"/>
        <end position="126"/>
    </location>
</feature>
<evidence type="ECO:0000313" key="3">
    <source>
        <dbReference type="EMBL" id="KLU92120.1"/>
    </source>
</evidence>
<organism evidence="3">
    <name type="scientific">Magnaporthiopsis poae (strain ATCC 64411 / 73-15)</name>
    <name type="common">Kentucky bluegrass fungus</name>
    <name type="synonym">Magnaporthe poae</name>
    <dbReference type="NCBI Taxonomy" id="644358"/>
    <lineage>
        <taxon>Eukaryota</taxon>
        <taxon>Fungi</taxon>
        <taxon>Dikarya</taxon>
        <taxon>Ascomycota</taxon>
        <taxon>Pezizomycotina</taxon>
        <taxon>Sordariomycetes</taxon>
        <taxon>Sordariomycetidae</taxon>
        <taxon>Magnaporthales</taxon>
        <taxon>Magnaporthaceae</taxon>
        <taxon>Magnaporthiopsis</taxon>
    </lineage>
</organism>
<keyword evidence="2" id="KW-0472">Membrane</keyword>